<feature type="signal peptide" evidence="1">
    <location>
        <begin position="1"/>
        <end position="36"/>
    </location>
</feature>
<sequence length="272" mass="28938">MSRKASMIISRSLRRALLAGFCGTALLMSFCPAAPAANAQSIRDQIPIVAGTALRVYGSHRCTAGVVLRSRSWVSLATPIGRATRYVVLAKHCADYADPISVDGQVVGRVSWRSPTYDIELATIPPSVAQRPVCSGASQLHHCTIPPATPRAVGRIILNSNPPENAVPIVGFGVPDVGERFCTSGSISYINCVFEITDTPPGQSQSGQDFARTMNGVTLQPGDSGGPVAGVNGRLYGIISKRGRDNYRDTIGYVPMFVVMQDLGYVYELAPA</sequence>
<dbReference type="KEGG" id="ria:C7V51_00220"/>
<organism evidence="2 3">
    <name type="scientific">Rathayibacter iranicus</name>
    <dbReference type="NCBI Taxonomy" id="59737"/>
    <lineage>
        <taxon>Bacteria</taxon>
        <taxon>Bacillati</taxon>
        <taxon>Actinomycetota</taxon>
        <taxon>Actinomycetes</taxon>
        <taxon>Micrococcales</taxon>
        <taxon>Microbacteriaceae</taxon>
        <taxon>Rathayibacter</taxon>
    </lineage>
</organism>
<evidence type="ECO:0000313" key="3">
    <source>
        <dbReference type="Proteomes" id="UP000283946"/>
    </source>
</evidence>
<dbReference type="SUPFAM" id="SSF50494">
    <property type="entry name" value="Trypsin-like serine proteases"/>
    <property type="match status" value="1"/>
</dbReference>
<gene>
    <name evidence="2" type="ORF">C7V51_00220</name>
</gene>
<dbReference type="EMBL" id="CP028130">
    <property type="protein sequence ID" value="AZZ54486.1"/>
    <property type="molecule type" value="Genomic_DNA"/>
</dbReference>
<dbReference type="InterPro" id="IPR009003">
    <property type="entry name" value="Peptidase_S1_PA"/>
</dbReference>
<protein>
    <submittedName>
        <fullName evidence="2">Uncharacterized protein</fullName>
    </submittedName>
</protein>
<dbReference type="Gene3D" id="2.40.10.10">
    <property type="entry name" value="Trypsin-like serine proteases"/>
    <property type="match status" value="2"/>
</dbReference>
<accession>A0AAD1AA11</accession>
<feature type="chain" id="PRO_5041928928" evidence="1">
    <location>
        <begin position="37"/>
        <end position="272"/>
    </location>
</feature>
<name>A0AAD1AA11_9MICO</name>
<reference evidence="2 3" key="1">
    <citation type="submission" date="2018-03" db="EMBL/GenBank/DDBJ databases">
        <title>Bacteriophage NCPPB3778 and a type I-E CRISPR drive the evolution of the US Biological Select Agent, Rathayibacter toxicus.</title>
        <authorList>
            <person name="Davis E.W.II."/>
            <person name="Tabima J.F."/>
            <person name="Weisberg A.J."/>
            <person name="Dantas Lopes L."/>
            <person name="Wiseman M.S."/>
            <person name="Wiseman M.S."/>
            <person name="Pupko T."/>
            <person name="Belcher M.S."/>
            <person name="Sechler A.J."/>
            <person name="Tancos M.A."/>
            <person name="Schroeder B.K."/>
            <person name="Murray T.D."/>
            <person name="Luster D.G."/>
            <person name="Schneider W.L."/>
            <person name="Rogers E."/>
            <person name="Andreote F.D."/>
            <person name="Grunwald N.J."/>
            <person name="Putnam M.L."/>
            <person name="Chang J.H."/>
        </authorList>
    </citation>
    <scope>NUCLEOTIDE SEQUENCE [LARGE SCALE GENOMIC DNA]</scope>
    <source>
        <strain evidence="2 3">NCCPB 2253</strain>
    </source>
</reference>
<evidence type="ECO:0000256" key="1">
    <source>
        <dbReference type="SAM" id="SignalP"/>
    </source>
</evidence>
<dbReference type="InterPro" id="IPR043504">
    <property type="entry name" value="Peptidase_S1_PA_chymotrypsin"/>
</dbReference>
<dbReference type="Proteomes" id="UP000283946">
    <property type="component" value="Chromosome"/>
</dbReference>
<proteinExistence type="predicted"/>
<dbReference type="AlphaFoldDB" id="A0AAD1AA11"/>
<keyword evidence="1" id="KW-0732">Signal</keyword>
<evidence type="ECO:0000313" key="2">
    <source>
        <dbReference type="EMBL" id="AZZ54486.1"/>
    </source>
</evidence>